<protein>
    <recommendedName>
        <fullName evidence="4">DUF4270 domain-containing protein</fullName>
    </recommendedName>
</protein>
<comment type="caution">
    <text evidence="2">The sequence shown here is derived from an EMBL/GenBank/DDBJ whole genome shotgun (WGS) entry which is preliminary data.</text>
</comment>
<feature type="chain" id="PRO_5041962662" description="DUF4270 domain-containing protein" evidence="1">
    <location>
        <begin position="28"/>
        <end position="468"/>
    </location>
</feature>
<evidence type="ECO:0000313" key="2">
    <source>
        <dbReference type="EMBL" id="MDR6237337.1"/>
    </source>
</evidence>
<evidence type="ECO:0000313" key="3">
    <source>
        <dbReference type="Proteomes" id="UP001185092"/>
    </source>
</evidence>
<organism evidence="2 3">
    <name type="scientific">Aureibacter tunicatorum</name>
    <dbReference type="NCBI Taxonomy" id="866807"/>
    <lineage>
        <taxon>Bacteria</taxon>
        <taxon>Pseudomonadati</taxon>
        <taxon>Bacteroidota</taxon>
        <taxon>Cytophagia</taxon>
        <taxon>Cytophagales</taxon>
        <taxon>Persicobacteraceae</taxon>
        <taxon>Aureibacter</taxon>
    </lineage>
</organism>
<dbReference type="RefSeq" id="WP_309936795.1">
    <property type="nucleotide sequence ID" value="NZ_AP025305.1"/>
</dbReference>
<dbReference type="EMBL" id="JAVDQD010000001">
    <property type="protein sequence ID" value="MDR6237337.1"/>
    <property type="molecule type" value="Genomic_DNA"/>
</dbReference>
<name>A0AAE3XJ46_9BACT</name>
<feature type="signal peptide" evidence="1">
    <location>
        <begin position="1"/>
        <end position="27"/>
    </location>
</feature>
<dbReference type="Proteomes" id="UP001185092">
    <property type="component" value="Unassembled WGS sequence"/>
</dbReference>
<sequence>MNLLTKKLFNYLGLAVLSALFIFSCQQSEESLFIGDPDFNDTVKTESINLSITQYWADSVRSSLRYNYQTGQFIDLEGIGKMTAKAYFQPQYPIKLVDSLINSSSSLDSLTINFLRSDILGVEDAGFQQRLTLHQLNDTLENRDYYTFQSASYNSEILASGYQPGKKDGAVDTLYMKVDESFAEDFILALKTQDFQDQRDFNNFFKGLALISDENSKFIYSYQYNSYMTLHFSSEVPGLETKEFKINFFFNSSTQDVNGNTGNYNTNFTNLDHDFTGSPLDGLTRGGEIKPRGGYFVGQNGTGLVPRINYQNVIERLKEIKGGFIVNNISLILNTERLARGMTSPESCYMPYANSRNRVVQIDSVIQSIQTPSPSIPIGGSSSPYTIMYDKSLQDYSPLNLTAYSQAVVDNADFINRTERIPAEFFIQPQFPTVGNFNQESNNLNFFQGNEQNTSVEVYYVEVLEDSE</sequence>
<keyword evidence="1" id="KW-0732">Signal</keyword>
<proteinExistence type="predicted"/>
<keyword evidence="3" id="KW-1185">Reference proteome</keyword>
<evidence type="ECO:0008006" key="4">
    <source>
        <dbReference type="Google" id="ProtNLM"/>
    </source>
</evidence>
<dbReference type="PROSITE" id="PS51257">
    <property type="entry name" value="PROKAR_LIPOPROTEIN"/>
    <property type="match status" value="1"/>
</dbReference>
<dbReference type="AlphaFoldDB" id="A0AAE3XJ46"/>
<reference evidence="2" key="1">
    <citation type="submission" date="2023-07" db="EMBL/GenBank/DDBJ databases">
        <title>Genomic Encyclopedia of Type Strains, Phase IV (KMG-IV): sequencing the most valuable type-strain genomes for metagenomic binning, comparative biology and taxonomic classification.</title>
        <authorList>
            <person name="Goeker M."/>
        </authorList>
    </citation>
    <scope>NUCLEOTIDE SEQUENCE</scope>
    <source>
        <strain evidence="2">DSM 26174</strain>
    </source>
</reference>
<gene>
    <name evidence="2" type="ORF">HNQ88_000313</name>
</gene>
<evidence type="ECO:0000256" key="1">
    <source>
        <dbReference type="SAM" id="SignalP"/>
    </source>
</evidence>
<accession>A0AAE3XJ46</accession>